<feature type="region of interest" description="Disordered" evidence="1">
    <location>
        <begin position="40"/>
        <end position="67"/>
    </location>
</feature>
<evidence type="ECO:0000313" key="3">
    <source>
        <dbReference type="Proteomes" id="UP001177003"/>
    </source>
</evidence>
<evidence type="ECO:0000256" key="1">
    <source>
        <dbReference type="SAM" id="MobiDB-lite"/>
    </source>
</evidence>
<sequence length="236" mass="26404">MGNNYGSVGEITRRRDEGTDNLLRAFLGFFLVADSRKNEGATTSATSDDGEVSEVADRSRGGGSFGVWPNRKKGEEMNATRLLFFCLGKGCEGKWMVVPMEQGSSNNSGDRIVGGSCSMKKVWDARGLLLVVEEKERGWSIIEWVVECGSIDSEGQRREAFNLWRPSLWFLSSFGLIVSNTIGKIVAPSSWRKEKSLRKQVETKGTRVCAPPIAYKEFFSNIFEYIDQMESQQELK</sequence>
<keyword evidence="3" id="KW-1185">Reference proteome</keyword>
<reference evidence="2" key="1">
    <citation type="submission" date="2023-04" db="EMBL/GenBank/DDBJ databases">
        <authorList>
            <person name="Vijverberg K."/>
            <person name="Xiong W."/>
            <person name="Schranz E."/>
        </authorList>
    </citation>
    <scope>NUCLEOTIDE SEQUENCE</scope>
</reference>
<evidence type="ECO:0000313" key="2">
    <source>
        <dbReference type="EMBL" id="CAI9294986.1"/>
    </source>
</evidence>
<accession>A0AA36EFW2</accession>
<proteinExistence type="predicted"/>
<dbReference type="Proteomes" id="UP001177003">
    <property type="component" value="Chromosome 7"/>
</dbReference>
<protein>
    <submittedName>
        <fullName evidence="2">Uncharacterized protein</fullName>
    </submittedName>
</protein>
<dbReference type="EMBL" id="OX465083">
    <property type="protein sequence ID" value="CAI9294986.1"/>
    <property type="molecule type" value="Genomic_DNA"/>
</dbReference>
<name>A0AA36EFW2_LACSI</name>
<organism evidence="2 3">
    <name type="scientific">Lactuca saligna</name>
    <name type="common">Willowleaf lettuce</name>
    <dbReference type="NCBI Taxonomy" id="75948"/>
    <lineage>
        <taxon>Eukaryota</taxon>
        <taxon>Viridiplantae</taxon>
        <taxon>Streptophyta</taxon>
        <taxon>Embryophyta</taxon>
        <taxon>Tracheophyta</taxon>
        <taxon>Spermatophyta</taxon>
        <taxon>Magnoliopsida</taxon>
        <taxon>eudicotyledons</taxon>
        <taxon>Gunneridae</taxon>
        <taxon>Pentapetalae</taxon>
        <taxon>asterids</taxon>
        <taxon>campanulids</taxon>
        <taxon>Asterales</taxon>
        <taxon>Asteraceae</taxon>
        <taxon>Cichorioideae</taxon>
        <taxon>Cichorieae</taxon>
        <taxon>Lactucinae</taxon>
        <taxon>Lactuca</taxon>
    </lineage>
</organism>
<gene>
    <name evidence="2" type="ORF">LSALG_LOCUS33943</name>
</gene>
<dbReference type="AlphaFoldDB" id="A0AA36EFW2"/>